<feature type="repeat" description="ANK" evidence="1">
    <location>
        <begin position="63"/>
        <end position="95"/>
    </location>
</feature>
<dbReference type="Proteomes" id="UP001251528">
    <property type="component" value="Unassembled WGS sequence"/>
</dbReference>
<dbReference type="AlphaFoldDB" id="A0AAJ0CXY4"/>
<dbReference type="PROSITE" id="PS50297">
    <property type="entry name" value="ANK_REP_REGION"/>
    <property type="match status" value="2"/>
</dbReference>
<evidence type="ECO:0000313" key="2">
    <source>
        <dbReference type="EMBL" id="KAK2608980.1"/>
    </source>
</evidence>
<evidence type="ECO:0008006" key="4">
    <source>
        <dbReference type="Google" id="ProtNLM"/>
    </source>
</evidence>
<dbReference type="SUPFAM" id="SSF48403">
    <property type="entry name" value="Ankyrin repeat"/>
    <property type="match status" value="2"/>
</dbReference>
<keyword evidence="1" id="KW-0040">ANK repeat</keyword>
<dbReference type="Pfam" id="PF12796">
    <property type="entry name" value="Ank_2"/>
    <property type="match status" value="2"/>
</dbReference>
<sequence length="471" mass="52793">MTPFHLAVSENDEELAKLFLDANFPVDMQVRRRIWLPFHRDSKLSYEMGDYLTKFESASTAENGVTALHFAALSGSYKMTKFLLDHHADPNIISELGETPLHLALKQDLYGPKYPGFVDHWADPIHRIEMSLDIIPIHYDYEDEYQATKVLVNEQRLSVLELLLNHSDVNPNAQDSEGASPLHCVRYGEATSRAAIKVLVNKGANVSLRNNRGQSSLHLACLHADIEAVVVLLEHGASITDIDIDGLNALHYASQGGDQDVIQHILEALHDDRFDAVISSQDFHQRNVLHHVVKRDIHINPDAVNLLCMGRVSAADLDDDGMSPLATYLNHFSFIWNDEKLRIVSLLFEHGADPMQTIGSNKTSLGHLAVKSPGVNVELLRTLAKFGVDLQLKDAHDRTIVHAIAASGFLTQPVLRFLRQEIRLSIVSQDAQGMTPLDYAIQGSRRKHHPHEFDANRWSRTKNILLDEVAI</sequence>
<dbReference type="InterPro" id="IPR002110">
    <property type="entry name" value="Ankyrin_rpt"/>
</dbReference>
<keyword evidence="3" id="KW-1185">Reference proteome</keyword>
<dbReference type="PANTHER" id="PTHR24118">
    <property type="entry name" value="POTE ANKYRIN DOMAIN"/>
    <property type="match status" value="1"/>
</dbReference>
<dbReference type="PANTHER" id="PTHR24118:SF99">
    <property type="entry name" value="POTE ANKYRIN DOMAIN FAMILY MEMBER 3C-RELATED"/>
    <property type="match status" value="1"/>
</dbReference>
<dbReference type="Gene3D" id="1.25.40.20">
    <property type="entry name" value="Ankyrin repeat-containing domain"/>
    <property type="match status" value="4"/>
</dbReference>
<proteinExistence type="predicted"/>
<gene>
    <name evidence="2" type="ORF">QQS21_002460</name>
</gene>
<dbReference type="InterPro" id="IPR036770">
    <property type="entry name" value="Ankyrin_rpt-contain_sf"/>
</dbReference>
<feature type="repeat" description="ANK" evidence="1">
    <location>
        <begin position="1"/>
        <end position="31"/>
    </location>
</feature>
<evidence type="ECO:0000256" key="1">
    <source>
        <dbReference type="PROSITE-ProRule" id="PRU00023"/>
    </source>
</evidence>
<dbReference type="SMART" id="SM00248">
    <property type="entry name" value="ANK"/>
    <property type="match status" value="9"/>
</dbReference>
<dbReference type="PRINTS" id="PR01415">
    <property type="entry name" value="ANKYRIN"/>
</dbReference>
<organism evidence="2 3">
    <name type="scientific">Conoideocrella luteorostrata</name>
    <dbReference type="NCBI Taxonomy" id="1105319"/>
    <lineage>
        <taxon>Eukaryota</taxon>
        <taxon>Fungi</taxon>
        <taxon>Dikarya</taxon>
        <taxon>Ascomycota</taxon>
        <taxon>Pezizomycotina</taxon>
        <taxon>Sordariomycetes</taxon>
        <taxon>Hypocreomycetidae</taxon>
        <taxon>Hypocreales</taxon>
        <taxon>Clavicipitaceae</taxon>
        <taxon>Conoideocrella</taxon>
    </lineage>
</organism>
<comment type="caution">
    <text evidence="2">The sequence shown here is derived from an EMBL/GenBank/DDBJ whole genome shotgun (WGS) entry which is preliminary data.</text>
</comment>
<dbReference type="EMBL" id="JASWJB010000029">
    <property type="protein sequence ID" value="KAK2608980.1"/>
    <property type="molecule type" value="Genomic_DNA"/>
</dbReference>
<protein>
    <recommendedName>
        <fullName evidence="4">Ankyrin</fullName>
    </recommendedName>
</protein>
<reference evidence="2" key="1">
    <citation type="submission" date="2023-06" db="EMBL/GenBank/DDBJ databases">
        <title>Conoideocrella luteorostrata (Hypocreales: Clavicipitaceae), a potential biocontrol fungus for elongate hemlock scale in United States Christmas tree production areas.</title>
        <authorList>
            <person name="Barrett H."/>
            <person name="Lovett B."/>
            <person name="Macias A.M."/>
            <person name="Stajich J.E."/>
            <person name="Kasson M.T."/>
        </authorList>
    </citation>
    <scope>NUCLEOTIDE SEQUENCE</scope>
    <source>
        <strain evidence="2">ARSEF 14590</strain>
    </source>
</reference>
<feature type="repeat" description="ANK" evidence="1">
    <location>
        <begin position="177"/>
        <end position="211"/>
    </location>
</feature>
<accession>A0AAJ0CXY4</accession>
<feature type="repeat" description="ANK" evidence="1">
    <location>
        <begin position="212"/>
        <end position="244"/>
    </location>
</feature>
<evidence type="ECO:0000313" key="3">
    <source>
        <dbReference type="Proteomes" id="UP001251528"/>
    </source>
</evidence>
<name>A0AAJ0CXY4_9HYPO</name>
<dbReference type="PROSITE" id="PS50088">
    <property type="entry name" value="ANK_REPEAT"/>
    <property type="match status" value="4"/>
</dbReference>